<dbReference type="EMBL" id="CP006773">
    <property type="protein sequence ID" value="AHD03039.1"/>
    <property type="molecule type" value="Genomic_DNA"/>
</dbReference>
<dbReference type="Pfam" id="PF07238">
    <property type="entry name" value="PilZ"/>
    <property type="match status" value="1"/>
</dbReference>
<keyword evidence="4" id="KW-1185">Reference proteome</keyword>
<sequence>MIAALIAPAAVCGSAVTAAASSRETCQLQSDLMNFQHEVRGFLEHLQTGRNPHQPMRLLQWMEDHPAVALRTRMRRLGLQSFELLTMRLITQQESLLAEYRLHGQKKAGVSALRFGTSALLDEYANRIIPLPCNYDPQQDVEGSTAAGMGRLPALTPETTVISALLFIMLSGAGLFLAERFARRHRRRRYRHPCSLPCNLHSGQTLLQAKLVDISQLGAKVRVWKNQDKALTGLSRDLTAALPGIGSAGAQITWKNTDYLGLEFTTPLTGEELQILLAWPPAKPLRQTQAVKPA</sequence>
<keyword evidence="1" id="KW-0472">Membrane</keyword>
<keyword evidence="1" id="KW-1133">Transmembrane helix</keyword>
<name>V9VZ38_9RHOB</name>
<keyword evidence="1" id="KW-0812">Transmembrane</keyword>
<gene>
    <name evidence="3" type="ORF">METH_09420</name>
</gene>
<evidence type="ECO:0000256" key="1">
    <source>
        <dbReference type="SAM" id="Phobius"/>
    </source>
</evidence>
<proteinExistence type="predicted"/>
<dbReference type="AlphaFoldDB" id="V9VZ38"/>
<dbReference type="SUPFAM" id="SSF141371">
    <property type="entry name" value="PilZ domain-like"/>
    <property type="match status" value="1"/>
</dbReference>
<dbReference type="PATRIC" id="fig|999552.6.peg.1882"/>
<accession>V9VZ38</accession>
<protein>
    <recommendedName>
        <fullName evidence="2">PilZ domain-containing protein</fullName>
    </recommendedName>
</protein>
<dbReference type="KEGG" id="lmd:METH_09420"/>
<evidence type="ECO:0000313" key="3">
    <source>
        <dbReference type="EMBL" id="AHD03039.1"/>
    </source>
</evidence>
<evidence type="ECO:0000313" key="4">
    <source>
        <dbReference type="Proteomes" id="UP000018780"/>
    </source>
</evidence>
<dbReference type="GO" id="GO:0035438">
    <property type="term" value="F:cyclic-di-GMP binding"/>
    <property type="evidence" value="ECO:0007669"/>
    <property type="project" value="InterPro"/>
</dbReference>
<dbReference type="RefSeq" id="WP_024090138.1">
    <property type="nucleotide sequence ID" value="NC_023135.1"/>
</dbReference>
<dbReference type="HOGENOM" id="CLU_071033_0_0_5"/>
<dbReference type="Proteomes" id="UP000018780">
    <property type="component" value="Chromosome"/>
</dbReference>
<dbReference type="InterPro" id="IPR009875">
    <property type="entry name" value="PilZ_domain"/>
</dbReference>
<evidence type="ECO:0000259" key="2">
    <source>
        <dbReference type="Pfam" id="PF07238"/>
    </source>
</evidence>
<dbReference type="OrthoDB" id="7822648at2"/>
<feature type="transmembrane region" description="Helical" evidence="1">
    <location>
        <begin position="161"/>
        <end position="182"/>
    </location>
</feature>
<organism evidence="3 4">
    <name type="scientific">Leisingera methylohalidivorans DSM 14336</name>
    <dbReference type="NCBI Taxonomy" id="999552"/>
    <lineage>
        <taxon>Bacteria</taxon>
        <taxon>Pseudomonadati</taxon>
        <taxon>Pseudomonadota</taxon>
        <taxon>Alphaproteobacteria</taxon>
        <taxon>Rhodobacterales</taxon>
        <taxon>Roseobacteraceae</taxon>
        <taxon>Leisingera</taxon>
    </lineage>
</organism>
<feature type="domain" description="PilZ" evidence="2">
    <location>
        <begin position="186"/>
        <end position="277"/>
    </location>
</feature>
<reference evidence="3 4" key="1">
    <citation type="submission" date="2013-09" db="EMBL/GenBank/DDBJ databases">
        <authorList>
            <consortium name="DOE Joint Genome Institute"/>
            <person name="Klenk H.-P."/>
            <person name="Huntemann M."/>
            <person name="Han J."/>
            <person name="Chen A."/>
            <person name="Kyrpides N."/>
            <person name="Mavromatis K."/>
            <person name="Markowitz V."/>
            <person name="Palaniappan K."/>
            <person name="Ivanova N."/>
            <person name="Schaumberg A."/>
            <person name="Pati A."/>
            <person name="Liolios K."/>
            <person name="Nordberg H.P."/>
            <person name="Cantor M.N."/>
            <person name="Hua S.X."/>
            <person name="Woyke T."/>
        </authorList>
    </citation>
    <scope>NUCLEOTIDE SEQUENCE [LARGE SCALE GENOMIC DNA]</scope>
    <source>
        <strain evidence="3 4">DSM 14336</strain>
    </source>
</reference>